<evidence type="ECO:0000313" key="2">
    <source>
        <dbReference type="EMBL" id="MRV71219.1"/>
    </source>
</evidence>
<dbReference type="EMBL" id="WKJJ01000003">
    <property type="protein sequence ID" value="MRV71219.1"/>
    <property type="molecule type" value="Genomic_DNA"/>
</dbReference>
<evidence type="ECO:0000256" key="1">
    <source>
        <dbReference type="SAM" id="Phobius"/>
    </source>
</evidence>
<protein>
    <submittedName>
        <fullName evidence="2">Uncharacterized protein</fullName>
    </submittedName>
</protein>
<feature type="transmembrane region" description="Helical" evidence="1">
    <location>
        <begin position="49"/>
        <end position="70"/>
    </location>
</feature>
<proteinExistence type="predicted"/>
<accession>A0A7X2LSX7</accession>
<reference evidence="2 3" key="1">
    <citation type="submission" date="2019-11" db="EMBL/GenBank/DDBJ databases">
        <title>Novel species isolated from a subtropical stream in China.</title>
        <authorList>
            <person name="Lu H."/>
        </authorList>
    </citation>
    <scope>NUCLEOTIDE SEQUENCE [LARGE SCALE GENOMIC DNA]</scope>
    <source>
        <strain evidence="2 3">FT92W</strain>
    </source>
</reference>
<keyword evidence="3" id="KW-1185">Reference proteome</keyword>
<evidence type="ECO:0000313" key="3">
    <source>
        <dbReference type="Proteomes" id="UP000446768"/>
    </source>
</evidence>
<dbReference type="Proteomes" id="UP000446768">
    <property type="component" value="Unassembled WGS sequence"/>
</dbReference>
<keyword evidence="1" id="KW-1133">Transmembrane helix</keyword>
<dbReference type="Pfam" id="PF19942">
    <property type="entry name" value="DUF6404"/>
    <property type="match status" value="1"/>
</dbReference>
<dbReference type="AlphaFoldDB" id="A0A7X2LSX7"/>
<comment type="caution">
    <text evidence="2">The sequence shown here is derived from an EMBL/GenBank/DDBJ whole genome shotgun (WGS) entry which is preliminary data.</text>
</comment>
<sequence>MTTTKRDAALAIMAKTGILESNYYPPILRLLWRMGVHLPLPHFVSFGRVALVSGGFFGPAWGALMWFAIWRHQMQPIAALAITLVIGVVFGLSMAAYYAYGRRKHKLPLWHELPDN</sequence>
<dbReference type="InterPro" id="IPR045644">
    <property type="entry name" value="DUF6404"/>
</dbReference>
<gene>
    <name evidence="2" type="ORF">GJ700_05735</name>
</gene>
<feature type="transmembrane region" description="Helical" evidence="1">
    <location>
        <begin position="77"/>
        <end position="100"/>
    </location>
</feature>
<organism evidence="2 3">
    <name type="scientific">Pseudoduganella rivuli</name>
    <dbReference type="NCBI Taxonomy" id="2666085"/>
    <lineage>
        <taxon>Bacteria</taxon>
        <taxon>Pseudomonadati</taxon>
        <taxon>Pseudomonadota</taxon>
        <taxon>Betaproteobacteria</taxon>
        <taxon>Burkholderiales</taxon>
        <taxon>Oxalobacteraceae</taxon>
        <taxon>Telluria group</taxon>
        <taxon>Pseudoduganella</taxon>
    </lineage>
</organism>
<name>A0A7X2LSX7_9BURK</name>
<keyword evidence="1" id="KW-0472">Membrane</keyword>
<keyword evidence="1" id="KW-0812">Transmembrane</keyword>
<dbReference type="RefSeq" id="WP_154371702.1">
    <property type="nucleotide sequence ID" value="NZ_WKJJ01000003.1"/>
</dbReference>